<name>A0A383E8L2_9ZZZZ</name>
<dbReference type="EMBL" id="UINC01223828">
    <property type="protein sequence ID" value="SVE53182.1"/>
    <property type="molecule type" value="Genomic_DNA"/>
</dbReference>
<organism evidence="1">
    <name type="scientific">marine metagenome</name>
    <dbReference type="NCBI Taxonomy" id="408172"/>
    <lineage>
        <taxon>unclassified sequences</taxon>
        <taxon>metagenomes</taxon>
        <taxon>ecological metagenomes</taxon>
    </lineage>
</organism>
<proteinExistence type="predicted"/>
<evidence type="ECO:0000313" key="1">
    <source>
        <dbReference type="EMBL" id="SVE53182.1"/>
    </source>
</evidence>
<accession>A0A383E8L2</accession>
<reference evidence="1" key="1">
    <citation type="submission" date="2018-05" db="EMBL/GenBank/DDBJ databases">
        <authorList>
            <person name="Lanie J.A."/>
            <person name="Ng W.-L."/>
            <person name="Kazmierczak K.M."/>
            <person name="Andrzejewski T.M."/>
            <person name="Davidsen T.M."/>
            <person name="Wayne K.J."/>
            <person name="Tettelin H."/>
            <person name="Glass J.I."/>
            <person name="Rusch D."/>
            <person name="Podicherti R."/>
            <person name="Tsui H.-C.T."/>
            <person name="Winkler M.E."/>
        </authorList>
    </citation>
    <scope>NUCLEOTIDE SEQUENCE</scope>
</reference>
<dbReference type="AlphaFoldDB" id="A0A383E8L2"/>
<gene>
    <name evidence="1" type="ORF">METZ01_LOCUS506036</name>
</gene>
<protein>
    <submittedName>
        <fullName evidence="1">Uncharacterized protein</fullName>
    </submittedName>
</protein>
<sequence length="114" mass="13200">MEEYMFGIDKDKIDKVTQMISPIIEDKIDIIKNMGVETLNNDEKFHEKFSDKIYSLLALSSAGVIKIIPFFKKKFYASMIEVKNEIVEIDGEEISIRPDFKEKLPQAVLRGLKK</sequence>